<reference evidence="1" key="1">
    <citation type="submission" date="2018-02" db="EMBL/GenBank/DDBJ databases">
        <title>Rhizophora mucronata_Transcriptome.</title>
        <authorList>
            <person name="Meera S.P."/>
            <person name="Sreeshan A."/>
            <person name="Augustine A."/>
        </authorList>
    </citation>
    <scope>NUCLEOTIDE SEQUENCE</scope>
    <source>
        <tissue evidence="1">Leaf</tissue>
    </source>
</reference>
<proteinExistence type="predicted"/>
<sequence>MKRPLQNVELSIFLLVDVHEGKWLIEHWDNDALFANMNQEIQSCFRVQIS</sequence>
<dbReference type="EMBL" id="GGEC01075830">
    <property type="protein sequence ID" value="MBX56314.1"/>
    <property type="molecule type" value="Transcribed_RNA"/>
</dbReference>
<accession>A0A2P2PNL7</accession>
<evidence type="ECO:0000313" key="1">
    <source>
        <dbReference type="EMBL" id="MBX56314.1"/>
    </source>
</evidence>
<dbReference type="AlphaFoldDB" id="A0A2P2PNL7"/>
<organism evidence="1">
    <name type="scientific">Rhizophora mucronata</name>
    <name type="common">Asiatic mangrove</name>
    <dbReference type="NCBI Taxonomy" id="61149"/>
    <lineage>
        <taxon>Eukaryota</taxon>
        <taxon>Viridiplantae</taxon>
        <taxon>Streptophyta</taxon>
        <taxon>Embryophyta</taxon>
        <taxon>Tracheophyta</taxon>
        <taxon>Spermatophyta</taxon>
        <taxon>Magnoliopsida</taxon>
        <taxon>eudicotyledons</taxon>
        <taxon>Gunneridae</taxon>
        <taxon>Pentapetalae</taxon>
        <taxon>rosids</taxon>
        <taxon>fabids</taxon>
        <taxon>Malpighiales</taxon>
        <taxon>Rhizophoraceae</taxon>
        <taxon>Rhizophora</taxon>
    </lineage>
</organism>
<protein>
    <submittedName>
        <fullName evidence="1">Uncharacterized protein</fullName>
    </submittedName>
</protein>
<name>A0A2P2PNL7_RHIMU</name>